<name>A0A9J6P4G0_9CLOT</name>
<keyword evidence="3" id="KW-1185">Reference proteome</keyword>
<reference evidence="2" key="1">
    <citation type="journal article" date="2021" name="mSystems">
        <title>Bacteria and Archaea Synergistically Convert Glycine Betaine to Biogenic Methane in the Formosa Cold Seep of the South China Sea.</title>
        <authorList>
            <person name="Li L."/>
            <person name="Zhang W."/>
            <person name="Zhang S."/>
            <person name="Song L."/>
            <person name="Sun Q."/>
            <person name="Zhang H."/>
            <person name="Xiang H."/>
            <person name="Dong X."/>
        </authorList>
    </citation>
    <scope>NUCLEOTIDE SEQUENCE</scope>
    <source>
        <strain evidence="2">ZWT</strain>
    </source>
</reference>
<feature type="transmembrane region" description="Helical" evidence="1">
    <location>
        <begin position="394"/>
        <end position="413"/>
    </location>
</feature>
<feature type="transmembrane region" description="Helical" evidence="1">
    <location>
        <begin position="171"/>
        <end position="190"/>
    </location>
</feature>
<feature type="transmembrane region" description="Helical" evidence="1">
    <location>
        <begin position="101"/>
        <end position="126"/>
    </location>
</feature>
<reference evidence="2" key="2">
    <citation type="submission" date="2021-04" db="EMBL/GenBank/DDBJ databases">
        <authorList>
            <person name="Dong X."/>
        </authorList>
    </citation>
    <scope>NUCLEOTIDE SEQUENCE</scope>
    <source>
        <strain evidence="2">ZWT</strain>
    </source>
</reference>
<dbReference type="AlphaFoldDB" id="A0A9J6P4G0"/>
<proteinExistence type="predicted"/>
<evidence type="ECO:0000313" key="3">
    <source>
        <dbReference type="Proteomes" id="UP001056429"/>
    </source>
</evidence>
<dbReference type="PANTHER" id="PTHR39556:SF1">
    <property type="entry name" value="PROTEIN, PUTATIVE-RELATED"/>
    <property type="match status" value="1"/>
</dbReference>
<feature type="transmembrane region" description="Helical" evidence="1">
    <location>
        <begin position="21"/>
        <end position="39"/>
    </location>
</feature>
<sequence length="414" mass="46094">MAFLKLGVSLALILILVNKKVNRGLALALGAIVLSLLFGKGIFHAPERLLYTFTEKSSINITLSVTLICVLGYYMGEFGILNKMIEYLELMLQSSKKSIMFAPAFVGTLLVSGGALMSCPIVETLGCKLNLPKDKQAAVNMVFRHALYFIFPLSSTLILAIELGNFQMGHFVLMQLPMALSMWIVGYIAYLRNVREQSVSSNNDGKWLKSFGMLLLYSSPISISLVSYSLGDHPLFMNIALGIIVSLLLVVILPDIKMNFSKERLIGGFTKGIKLSIVLSIIGIMFFKNVVNDIPEIYDSIEGIINIGIPLEIILLICCAVISYPLASVQPAVAILFPMIIPLAPDYITALRYGMFIYTSAFMFYYISPLHMCQVLTLEYFDLKIKDLYRNYKILLPATYVVMVIVYILTGYLL</sequence>
<organism evidence="2 3">
    <name type="scientific">Oceanirhabdus seepicola</name>
    <dbReference type="NCBI Taxonomy" id="2828781"/>
    <lineage>
        <taxon>Bacteria</taxon>
        <taxon>Bacillati</taxon>
        <taxon>Bacillota</taxon>
        <taxon>Clostridia</taxon>
        <taxon>Eubacteriales</taxon>
        <taxon>Clostridiaceae</taxon>
        <taxon>Oceanirhabdus</taxon>
    </lineage>
</organism>
<protein>
    <submittedName>
        <fullName evidence="2">DUF401 family protein</fullName>
    </submittedName>
</protein>
<dbReference type="Pfam" id="PF04165">
    <property type="entry name" value="DUF401"/>
    <property type="match status" value="1"/>
</dbReference>
<feature type="transmembrane region" description="Helical" evidence="1">
    <location>
        <begin position="347"/>
        <end position="367"/>
    </location>
</feature>
<dbReference type="RefSeq" id="WP_250859785.1">
    <property type="nucleotide sequence ID" value="NZ_JAGSOJ010000002.1"/>
</dbReference>
<dbReference type="EMBL" id="JAGSOJ010000002">
    <property type="protein sequence ID" value="MCM1990693.1"/>
    <property type="molecule type" value="Genomic_DNA"/>
</dbReference>
<evidence type="ECO:0000313" key="2">
    <source>
        <dbReference type="EMBL" id="MCM1990693.1"/>
    </source>
</evidence>
<keyword evidence="1" id="KW-0472">Membrane</keyword>
<feature type="transmembrane region" description="Helical" evidence="1">
    <location>
        <begin position="235"/>
        <end position="253"/>
    </location>
</feature>
<dbReference type="Proteomes" id="UP001056429">
    <property type="component" value="Unassembled WGS sequence"/>
</dbReference>
<feature type="transmembrane region" description="Helical" evidence="1">
    <location>
        <begin position="210"/>
        <end position="228"/>
    </location>
</feature>
<feature type="transmembrane region" description="Helical" evidence="1">
    <location>
        <begin position="273"/>
        <end position="291"/>
    </location>
</feature>
<feature type="transmembrane region" description="Helical" evidence="1">
    <location>
        <begin position="146"/>
        <end position="164"/>
    </location>
</feature>
<gene>
    <name evidence="2" type="ORF">KDK92_13250</name>
</gene>
<feature type="transmembrane region" description="Helical" evidence="1">
    <location>
        <begin position="59"/>
        <end position="80"/>
    </location>
</feature>
<evidence type="ECO:0000256" key="1">
    <source>
        <dbReference type="SAM" id="Phobius"/>
    </source>
</evidence>
<dbReference type="PANTHER" id="PTHR39556">
    <property type="entry name" value="PROTEIN, PUTATIVE-RELATED"/>
    <property type="match status" value="1"/>
</dbReference>
<keyword evidence="1" id="KW-1133">Transmembrane helix</keyword>
<dbReference type="InterPro" id="IPR007294">
    <property type="entry name" value="DUF401"/>
</dbReference>
<feature type="transmembrane region" description="Helical" evidence="1">
    <location>
        <begin position="303"/>
        <end position="327"/>
    </location>
</feature>
<comment type="caution">
    <text evidence="2">The sequence shown here is derived from an EMBL/GenBank/DDBJ whole genome shotgun (WGS) entry which is preliminary data.</text>
</comment>
<accession>A0A9J6P4G0</accession>
<keyword evidence="1" id="KW-0812">Transmembrane</keyword>